<dbReference type="Pfam" id="PF26557">
    <property type="entry name" value="Cullin_AB"/>
    <property type="match status" value="1"/>
</dbReference>
<gene>
    <name evidence="7" type="ORF">KLLA0_F05467g</name>
</gene>
<evidence type="ECO:0000313" key="7">
    <source>
        <dbReference type="EMBL" id="CAG98036.1"/>
    </source>
</evidence>
<accession>Q6CL61</accession>
<dbReference type="GO" id="GO:0031146">
    <property type="term" value="P:SCF-dependent proteasomal ubiquitin-dependent protein catabolic process"/>
    <property type="evidence" value="ECO:0007669"/>
    <property type="project" value="UniProtKB-ARBA"/>
</dbReference>
<dbReference type="InterPro" id="IPR036317">
    <property type="entry name" value="Cullin_homology_sf"/>
</dbReference>
<sequence>MADTLPRSDDLEATWNFVKPGIDQILDRDGTSDIKTNRVQKVLSPRMYMEVYTAIYNYCVNKSRSTGHFQSDIIGKQMNQSSILVGGEIYENLKNYLKDYISNLKKDDNVTFLNFYVRRWERFTIGAIFLNRVFDYMNRYWVQKERSDGKRHIFDAHTLCLMTWKEVMFETHKTELVTEIFDQLDLQRRGELVNKSAITIAIKSFVILGIDPSDLKKLNLNVYIQNFEQPFLQKTKEYYTKMSNEFLDSHSVSEYIEKANECIIFEEKDMILYLDSHTSAPLSTALNQVLIADHADKLKKEFILLLDKQDQRLIKLIYELMKRDYRMLPDLVDTFDMYIKRVGNEEIDKLIDAHNKSAAQDSNAKRQPGLSPRDYLKCLIGVYKLFYNITIECFENHPAFAKALDYGCRCFINNNSFAIPPGSPKFATSRAPEMLAKYSDQLLKKSTKNNEQVDLTVDDIMTVFKFLADKDAFEMHYRKNLAKRLIHGSSKSEADEEIIIQRLQSENSLEYTSKITKMLQDVKLSKNLHDEFSTFISQDGNNTTSAATFRSKVPELEPLILADNVWPFSYQPTEFALPPVLEHSKNKLETMYTDKHSGRILKWLWPMSRGEIKAHIGKPGKPPFQFTVTIFQMAILTLFNDISTLTFEQIQERTNLKATQIASNMYPFVKMKLLIQSPEGVESMIKLDTKYTLNKPYRLSKTSVNFAAAVKNDLTFTATVNGSALDETEASEQKKAEKELNQQRLMFLRACIVRIMKAKRKLPHSSLMNECIAESQQRFNAKVSMIKKAVDNLIEQEYLKRTDDGECYEYLA</sequence>
<name>Q6CL61_KLULA</name>
<dbReference type="OMA" id="IREWDRY"/>
<dbReference type="Gene3D" id="3.30.230.130">
    <property type="entry name" value="Cullin, Chain C, Domain 2"/>
    <property type="match status" value="1"/>
</dbReference>
<dbReference type="FunCoup" id="Q6CL61">
    <property type="interactions" value="1152"/>
</dbReference>
<comment type="similarity">
    <text evidence="1 4 5">Belongs to the cullin family.</text>
</comment>
<dbReference type="eggNOG" id="KOG2166">
    <property type="taxonomic scope" value="Eukaryota"/>
</dbReference>
<proteinExistence type="inferred from homology"/>
<dbReference type="GO" id="GO:0031625">
    <property type="term" value="F:ubiquitin protein ligase binding"/>
    <property type="evidence" value="ECO:0007669"/>
    <property type="project" value="InterPro"/>
</dbReference>
<dbReference type="AlphaFoldDB" id="Q6CL61"/>
<keyword evidence="2" id="KW-1017">Isopeptide bond</keyword>
<dbReference type="InterPro" id="IPR016157">
    <property type="entry name" value="Cullin_CS"/>
</dbReference>
<evidence type="ECO:0000256" key="5">
    <source>
        <dbReference type="RuleBase" id="RU003829"/>
    </source>
</evidence>
<organism evidence="7 8">
    <name type="scientific">Kluyveromyces lactis (strain ATCC 8585 / CBS 2359 / DSM 70799 / NBRC 1267 / NRRL Y-1140 / WM37)</name>
    <name type="common">Yeast</name>
    <name type="synonym">Candida sphaerica</name>
    <dbReference type="NCBI Taxonomy" id="284590"/>
    <lineage>
        <taxon>Eukaryota</taxon>
        <taxon>Fungi</taxon>
        <taxon>Dikarya</taxon>
        <taxon>Ascomycota</taxon>
        <taxon>Saccharomycotina</taxon>
        <taxon>Saccharomycetes</taxon>
        <taxon>Saccharomycetales</taxon>
        <taxon>Saccharomycetaceae</taxon>
        <taxon>Kluyveromyces</taxon>
    </lineage>
</organism>
<dbReference type="InterPro" id="IPR036388">
    <property type="entry name" value="WH-like_DNA-bd_sf"/>
</dbReference>
<evidence type="ECO:0000256" key="3">
    <source>
        <dbReference type="ARBA" id="ARBA00022843"/>
    </source>
</evidence>
<dbReference type="Proteomes" id="UP000000598">
    <property type="component" value="Chromosome F"/>
</dbReference>
<dbReference type="PANTHER" id="PTHR11932">
    <property type="entry name" value="CULLIN"/>
    <property type="match status" value="1"/>
</dbReference>
<dbReference type="GO" id="GO:0019005">
    <property type="term" value="C:SCF ubiquitin ligase complex"/>
    <property type="evidence" value="ECO:0007669"/>
    <property type="project" value="UniProtKB-ARBA"/>
</dbReference>
<dbReference type="FunFam" id="1.20.1310.10:FF:000029">
    <property type="entry name" value="Cullin homolog 1"/>
    <property type="match status" value="1"/>
</dbReference>
<dbReference type="Pfam" id="PF00888">
    <property type="entry name" value="Cullin"/>
    <property type="match status" value="1"/>
</dbReference>
<dbReference type="FunFam" id="1.20.1310.10:FF:000055">
    <property type="entry name" value="Cullin family protein"/>
    <property type="match status" value="1"/>
</dbReference>
<dbReference type="PaxDb" id="284590-Q6CL61"/>
<dbReference type="PROSITE" id="PS01256">
    <property type="entry name" value="CULLIN_1"/>
    <property type="match status" value="1"/>
</dbReference>
<dbReference type="EMBL" id="CR382126">
    <property type="protein sequence ID" value="CAG98036.1"/>
    <property type="molecule type" value="Genomic_DNA"/>
</dbReference>
<keyword evidence="8" id="KW-1185">Reference proteome</keyword>
<dbReference type="Pfam" id="PF10557">
    <property type="entry name" value="Cullin_Nedd8"/>
    <property type="match status" value="1"/>
</dbReference>
<dbReference type="FunFam" id="1.10.10.10:FF:000014">
    <property type="entry name" value="Cullin 1"/>
    <property type="match status" value="1"/>
</dbReference>
<dbReference type="InParanoid" id="Q6CL61"/>
<dbReference type="HOGENOM" id="CLU_004747_6_1_1"/>
<reference evidence="7 8" key="1">
    <citation type="journal article" date="2004" name="Nature">
        <title>Genome evolution in yeasts.</title>
        <authorList>
            <consortium name="Genolevures"/>
            <person name="Dujon B."/>
            <person name="Sherman D."/>
            <person name="Fischer G."/>
            <person name="Durrens P."/>
            <person name="Casaregola S."/>
            <person name="Lafontaine I."/>
            <person name="de Montigny J."/>
            <person name="Marck C."/>
            <person name="Neuveglise C."/>
            <person name="Talla E."/>
            <person name="Goffard N."/>
            <person name="Frangeul L."/>
            <person name="Aigle M."/>
            <person name="Anthouard V."/>
            <person name="Babour A."/>
            <person name="Barbe V."/>
            <person name="Barnay S."/>
            <person name="Blanchin S."/>
            <person name="Beckerich J.M."/>
            <person name="Beyne E."/>
            <person name="Bleykasten C."/>
            <person name="Boisrame A."/>
            <person name="Boyer J."/>
            <person name="Cattolico L."/>
            <person name="Confanioleri F."/>
            <person name="de Daruvar A."/>
            <person name="Despons L."/>
            <person name="Fabre E."/>
            <person name="Fairhead C."/>
            <person name="Ferry-Dumazet H."/>
            <person name="Groppi A."/>
            <person name="Hantraye F."/>
            <person name="Hennequin C."/>
            <person name="Jauniaux N."/>
            <person name="Joyet P."/>
            <person name="Kachouri R."/>
            <person name="Kerrest A."/>
            <person name="Koszul R."/>
            <person name="Lemaire M."/>
            <person name="Lesur I."/>
            <person name="Ma L."/>
            <person name="Muller H."/>
            <person name="Nicaud J.M."/>
            <person name="Nikolski M."/>
            <person name="Oztas S."/>
            <person name="Ozier-Kalogeropoulos O."/>
            <person name="Pellenz S."/>
            <person name="Potier S."/>
            <person name="Richard G.F."/>
            <person name="Straub M.L."/>
            <person name="Suleau A."/>
            <person name="Swennene D."/>
            <person name="Tekaia F."/>
            <person name="Wesolowski-Louvel M."/>
            <person name="Westhof E."/>
            <person name="Wirth B."/>
            <person name="Zeniou-Meyer M."/>
            <person name="Zivanovic I."/>
            <person name="Bolotin-Fukuhara M."/>
            <person name="Thierry A."/>
            <person name="Bouchier C."/>
            <person name="Caudron B."/>
            <person name="Scarpelli C."/>
            <person name="Gaillardin C."/>
            <person name="Weissenbach J."/>
            <person name="Wincker P."/>
            <person name="Souciet J.L."/>
        </authorList>
    </citation>
    <scope>NUCLEOTIDE SEQUENCE [LARGE SCALE GENOMIC DNA]</scope>
    <source>
        <strain evidence="8">ATCC 8585 / CBS 2359 / DSM 70799 / NBRC 1267 / NRRL Y-1140 / WM37</strain>
    </source>
</reference>
<dbReference type="FunFam" id="1.20.1310.10:FF:000001">
    <property type="entry name" value="Cullin 3"/>
    <property type="match status" value="1"/>
</dbReference>
<dbReference type="SMART" id="SM00884">
    <property type="entry name" value="Cullin_Nedd8"/>
    <property type="match status" value="1"/>
</dbReference>
<dbReference type="InterPro" id="IPR036390">
    <property type="entry name" value="WH_DNA-bd_sf"/>
</dbReference>
<dbReference type="SUPFAM" id="SSF74788">
    <property type="entry name" value="Cullin repeat-like"/>
    <property type="match status" value="1"/>
</dbReference>
<dbReference type="InterPro" id="IPR019559">
    <property type="entry name" value="Cullin_neddylation_domain"/>
</dbReference>
<dbReference type="InterPro" id="IPR001373">
    <property type="entry name" value="Cullin_N"/>
</dbReference>
<dbReference type="PROSITE" id="PS50069">
    <property type="entry name" value="CULLIN_2"/>
    <property type="match status" value="1"/>
</dbReference>
<dbReference type="Gene3D" id="1.10.10.10">
    <property type="entry name" value="Winged helix-like DNA-binding domain superfamily/Winged helix DNA-binding domain"/>
    <property type="match status" value="1"/>
</dbReference>
<dbReference type="InterPro" id="IPR016158">
    <property type="entry name" value="Cullin_homology"/>
</dbReference>
<dbReference type="SUPFAM" id="SSF46785">
    <property type="entry name" value="Winged helix' DNA-binding domain"/>
    <property type="match status" value="1"/>
</dbReference>
<dbReference type="Gene3D" id="1.20.1310.10">
    <property type="entry name" value="Cullin Repeats"/>
    <property type="match status" value="4"/>
</dbReference>
<dbReference type="InterPro" id="IPR045093">
    <property type="entry name" value="Cullin"/>
</dbReference>
<feature type="domain" description="Cullin family profile" evidence="6">
    <location>
        <begin position="430"/>
        <end position="669"/>
    </location>
</feature>
<protein>
    <submittedName>
        <fullName evidence="7">KLLA0F05467p</fullName>
    </submittedName>
</protein>
<dbReference type="InterPro" id="IPR059120">
    <property type="entry name" value="Cullin-like_AB"/>
</dbReference>
<dbReference type="SUPFAM" id="SSF75632">
    <property type="entry name" value="Cullin homology domain"/>
    <property type="match status" value="1"/>
</dbReference>
<evidence type="ECO:0000256" key="4">
    <source>
        <dbReference type="PROSITE-ProRule" id="PRU00330"/>
    </source>
</evidence>
<dbReference type="InterPro" id="IPR016159">
    <property type="entry name" value="Cullin_repeat-like_dom_sf"/>
</dbReference>
<dbReference type="KEGG" id="kla:KLLA0_F05467g"/>
<dbReference type="STRING" id="284590.Q6CL61"/>
<evidence type="ECO:0000256" key="2">
    <source>
        <dbReference type="ARBA" id="ARBA00022499"/>
    </source>
</evidence>
<dbReference type="SMART" id="SM00182">
    <property type="entry name" value="CULLIN"/>
    <property type="match status" value="1"/>
</dbReference>
<evidence type="ECO:0000259" key="6">
    <source>
        <dbReference type="PROSITE" id="PS50069"/>
    </source>
</evidence>
<keyword evidence="3" id="KW-0832">Ubl conjugation</keyword>
<evidence type="ECO:0000313" key="8">
    <source>
        <dbReference type="Proteomes" id="UP000000598"/>
    </source>
</evidence>
<evidence type="ECO:0000256" key="1">
    <source>
        <dbReference type="ARBA" id="ARBA00006019"/>
    </source>
</evidence>